<dbReference type="EMBL" id="JBGJLR010000002">
    <property type="protein sequence ID" value="MEZ2738411.1"/>
    <property type="molecule type" value="Genomic_DNA"/>
</dbReference>
<protein>
    <submittedName>
        <fullName evidence="1">DUF2789 domain-containing protein</fullName>
    </submittedName>
</protein>
<gene>
    <name evidence="1" type="ORF">ACBP88_02880</name>
</gene>
<dbReference type="RefSeq" id="WP_284213011.1">
    <property type="nucleotide sequence ID" value="NZ_DAMCKS010000006.1"/>
</dbReference>
<proteinExistence type="predicted"/>
<dbReference type="GeneID" id="300069743"/>
<dbReference type="Proteomes" id="UP001567350">
    <property type="component" value="Unassembled WGS sequence"/>
</dbReference>
<accession>A0ABV4I965</accession>
<organism evidence="1 2">
    <name type="scientific">Comamonas jiangduensis</name>
    <dbReference type="NCBI Taxonomy" id="1194168"/>
    <lineage>
        <taxon>Bacteria</taxon>
        <taxon>Pseudomonadati</taxon>
        <taxon>Pseudomonadota</taxon>
        <taxon>Betaproteobacteria</taxon>
        <taxon>Burkholderiales</taxon>
        <taxon>Comamonadaceae</taxon>
        <taxon>Comamonas</taxon>
    </lineage>
</organism>
<dbReference type="InterPro" id="IPR038086">
    <property type="entry name" value="DUF2789_sf"/>
</dbReference>
<reference evidence="1 2" key="1">
    <citation type="submission" date="2024-08" db="EMBL/GenBank/DDBJ databases">
        <authorList>
            <person name="Feng Z."/>
            <person name="Ronholm J."/>
        </authorList>
    </citation>
    <scope>NUCLEOTIDE SEQUENCE [LARGE SCALE GENOMIC DNA]</scope>
    <source>
        <strain evidence="1 2">4-AB0-8</strain>
    </source>
</reference>
<dbReference type="InterPro" id="IPR021250">
    <property type="entry name" value="DUF2789"/>
</dbReference>
<evidence type="ECO:0000313" key="2">
    <source>
        <dbReference type="Proteomes" id="UP001567350"/>
    </source>
</evidence>
<dbReference type="Gene3D" id="1.10.10.1130">
    <property type="entry name" value="Uncharacterised protein PF10982, DUF2789"/>
    <property type="match status" value="1"/>
</dbReference>
<evidence type="ECO:0000313" key="1">
    <source>
        <dbReference type="EMBL" id="MEZ2738411.1"/>
    </source>
</evidence>
<dbReference type="Pfam" id="PF10982">
    <property type="entry name" value="DUF2789"/>
    <property type="match status" value="1"/>
</dbReference>
<keyword evidence="2" id="KW-1185">Reference proteome</keyword>
<comment type="caution">
    <text evidence="1">The sequence shown here is derived from an EMBL/GenBank/DDBJ whole genome shotgun (WGS) entry which is preliminary data.</text>
</comment>
<sequence length="89" mass="10052">MTTLTPGVSQPGFTELFAQLGLDNDEASIQAFLRQHHPLADDVLLHDAPFWSPQQAQMLKEKIRCDDDWAIVVDQLSVALRKKPDLQKL</sequence>
<name>A0ABV4I965_9BURK</name>